<dbReference type="Proteomes" id="UP000198850">
    <property type="component" value="Unassembled WGS sequence"/>
</dbReference>
<reference evidence="1 2" key="1">
    <citation type="submission" date="2016-10" db="EMBL/GenBank/DDBJ databases">
        <authorList>
            <person name="de Groot N.N."/>
        </authorList>
    </citation>
    <scope>NUCLEOTIDE SEQUENCE [LARGE SCALE GENOMIC DNA]</scope>
    <source>
        <strain evidence="1 2">DSM 19033</strain>
    </source>
</reference>
<accession>A0A1H4HCQ4</accession>
<gene>
    <name evidence="1" type="ORF">SAMN05443550_11579</name>
</gene>
<dbReference type="EMBL" id="FNRA01000015">
    <property type="protein sequence ID" value="SEB19446.1"/>
    <property type="molecule type" value="Genomic_DNA"/>
</dbReference>
<evidence type="ECO:0000313" key="1">
    <source>
        <dbReference type="EMBL" id="SEB19446.1"/>
    </source>
</evidence>
<evidence type="ECO:0000313" key="2">
    <source>
        <dbReference type="Proteomes" id="UP000198850"/>
    </source>
</evidence>
<keyword evidence="2" id="KW-1185">Reference proteome</keyword>
<protein>
    <submittedName>
        <fullName evidence="1">Uncharacterized protein</fullName>
    </submittedName>
</protein>
<proteinExistence type="predicted"/>
<dbReference type="AlphaFoldDB" id="A0A1H4HCQ4"/>
<name>A0A1H4HCQ4_9SPHI</name>
<sequence length="32" mass="3706">MTHKIEILGLTVLHYINFVADIKNKLSTLHDQ</sequence>
<organism evidence="1 2">
    <name type="scientific">Pedobacter hartonius</name>
    <dbReference type="NCBI Taxonomy" id="425514"/>
    <lineage>
        <taxon>Bacteria</taxon>
        <taxon>Pseudomonadati</taxon>
        <taxon>Bacteroidota</taxon>
        <taxon>Sphingobacteriia</taxon>
        <taxon>Sphingobacteriales</taxon>
        <taxon>Sphingobacteriaceae</taxon>
        <taxon>Pedobacter</taxon>
    </lineage>
</organism>